<evidence type="ECO:0000313" key="3">
    <source>
        <dbReference type="Proteomes" id="UP000009226"/>
    </source>
</evidence>
<dbReference type="RefSeq" id="WP_003545182.1">
    <property type="nucleotide sequence ID" value="NC_015565.1"/>
</dbReference>
<dbReference type="EMBL" id="CP002736">
    <property type="protein sequence ID" value="AEF93094.1"/>
    <property type="molecule type" value="Genomic_DNA"/>
</dbReference>
<dbReference type="Proteomes" id="UP000009226">
    <property type="component" value="Chromosome"/>
</dbReference>
<proteinExistence type="predicted"/>
<dbReference type="KEGG" id="dca:Desca_0190"/>
<keyword evidence="1" id="KW-1133">Transmembrane helix</keyword>
<gene>
    <name evidence="2" type="ordered locus">Desca_0190</name>
</gene>
<feature type="transmembrane region" description="Helical" evidence="1">
    <location>
        <begin position="6"/>
        <end position="24"/>
    </location>
</feature>
<protein>
    <submittedName>
        <fullName evidence="2">Uncharacterized protein</fullName>
    </submittedName>
</protein>
<sequence precursor="true">MKTIPLVIIALWGIALTLGVLGVVARRRILFVFALVAALGGVGLTFWLKNLLQHM</sequence>
<name>F6B575_DESCC</name>
<evidence type="ECO:0000313" key="2">
    <source>
        <dbReference type="EMBL" id="AEF93094.1"/>
    </source>
</evidence>
<accession>F6B575</accession>
<reference evidence="2 3" key="1">
    <citation type="submission" date="2011-05" db="EMBL/GenBank/DDBJ databases">
        <title>Complete sequence of Desulfotomaculum carboxydivorans CO-1-SRB.</title>
        <authorList>
            <consortium name="US DOE Joint Genome Institute"/>
            <person name="Lucas S."/>
            <person name="Han J."/>
            <person name="Lapidus A."/>
            <person name="Cheng J.-F."/>
            <person name="Goodwin L."/>
            <person name="Pitluck S."/>
            <person name="Peters L."/>
            <person name="Mikhailova N."/>
            <person name="Lu M."/>
            <person name="Han C."/>
            <person name="Tapia R."/>
            <person name="Land M."/>
            <person name="Hauser L."/>
            <person name="Kyrpides N."/>
            <person name="Ivanova N."/>
            <person name="Pagani I."/>
            <person name="Stams A."/>
            <person name="Plugge C."/>
            <person name="Muyzer G."/>
            <person name="Kuever J."/>
            <person name="Parshina S."/>
            <person name="Ivanova A."/>
            <person name="Nazina T."/>
            <person name="Woyke T."/>
        </authorList>
    </citation>
    <scope>NUCLEOTIDE SEQUENCE [LARGE SCALE GENOMIC DNA]</scope>
    <source>
        <strain evidence="3">DSM 14880 / VKM B-2319 / CO-1-SRB</strain>
    </source>
</reference>
<feature type="transmembrane region" description="Helical" evidence="1">
    <location>
        <begin position="29"/>
        <end position="48"/>
    </location>
</feature>
<organism evidence="2 3">
    <name type="scientific">Desulfotomaculum nigrificans (strain DSM 14880 / VKM B-2319 / CO-1-SRB)</name>
    <name type="common">Desulfotomaculum carboxydivorans</name>
    <dbReference type="NCBI Taxonomy" id="868595"/>
    <lineage>
        <taxon>Bacteria</taxon>
        <taxon>Bacillati</taxon>
        <taxon>Bacillota</taxon>
        <taxon>Clostridia</taxon>
        <taxon>Eubacteriales</taxon>
        <taxon>Desulfotomaculaceae</taxon>
        <taxon>Desulfotomaculum</taxon>
    </lineage>
</organism>
<keyword evidence="1" id="KW-0812">Transmembrane</keyword>
<keyword evidence="3" id="KW-1185">Reference proteome</keyword>
<evidence type="ECO:0000256" key="1">
    <source>
        <dbReference type="SAM" id="Phobius"/>
    </source>
</evidence>
<dbReference type="AlphaFoldDB" id="F6B575"/>
<dbReference type="HOGENOM" id="CLU_212586_0_0_9"/>
<dbReference type="STRING" id="868595.Desca_0190"/>
<keyword evidence="1" id="KW-0472">Membrane</keyword>